<gene>
    <name evidence="1" type="ORF">CUMW_276890</name>
</gene>
<protein>
    <submittedName>
        <fullName evidence="1">Uncharacterized protein</fullName>
    </submittedName>
</protein>
<dbReference type="EMBL" id="BDQV01001732">
    <property type="protein sequence ID" value="GAY34537.1"/>
    <property type="molecule type" value="Genomic_DNA"/>
</dbReference>
<comment type="caution">
    <text evidence="1">The sequence shown here is derived from an EMBL/GenBank/DDBJ whole genome shotgun (WGS) entry which is preliminary data.</text>
</comment>
<evidence type="ECO:0000313" key="2">
    <source>
        <dbReference type="Proteomes" id="UP000236630"/>
    </source>
</evidence>
<dbReference type="Proteomes" id="UP000236630">
    <property type="component" value="Unassembled WGS sequence"/>
</dbReference>
<keyword evidence="2" id="KW-1185">Reference proteome</keyword>
<dbReference type="AlphaFoldDB" id="A0A2H5N3L7"/>
<name>A0A2H5N3L7_CITUN</name>
<evidence type="ECO:0000313" key="1">
    <source>
        <dbReference type="EMBL" id="GAY34537.1"/>
    </source>
</evidence>
<accession>A0A2H5N3L7</accession>
<proteinExistence type="predicted"/>
<sequence>MNYVQEKNCTAGSEEFHGFWCGTRLCGTDSKASMEQFLSSLLSYNTYSWSIIPKGGMAFERPLAHIPTWTSHSNS</sequence>
<reference evidence="1 2" key="1">
    <citation type="journal article" date="2017" name="Front. Genet.">
        <title>Draft sequencing of the heterozygous diploid genome of Satsuma (Citrus unshiu Marc.) using a hybrid assembly approach.</title>
        <authorList>
            <person name="Shimizu T."/>
            <person name="Tanizawa Y."/>
            <person name="Mochizuki T."/>
            <person name="Nagasaki H."/>
            <person name="Yoshioka T."/>
            <person name="Toyoda A."/>
            <person name="Fujiyama A."/>
            <person name="Kaminuma E."/>
            <person name="Nakamura Y."/>
        </authorList>
    </citation>
    <scope>NUCLEOTIDE SEQUENCE [LARGE SCALE GENOMIC DNA]</scope>
    <source>
        <strain evidence="2">cv. Miyagawa wase</strain>
    </source>
</reference>
<organism evidence="1 2">
    <name type="scientific">Citrus unshiu</name>
    <name type="common">Satsuma mandarin</name>
    <name type="synonym">Citrus nobilis var. unshiu</name>
    <dbReference type="NCBI Taxonomy" id="55188"/>
    <lineage>
        <taxon>Eukaryota</taxon>
        <taxon>Viridiplantae</taxon>
        <taxon>Streptophyta</taxon>
        <taxon>Embryophyta</taxon>
        <taxon>Tracheophyta</taxon>
        <taxon>Spermatophyta</taxon>
        <taxon>Magnoliopsida</taxon>
        <taxon>eudicotyledons</taxon>
        <taxon>Gunneridae</taxon>
        <taxon>Pentapetalae</taxon>
        <taxon>rosids</taxon>
        <taxon>malvids</taxon>
        <taxon>Sapindales</taxon>
        <taxon>Rutaceae</taxon>
        <taxon>Aurantioideae</taxon>
        <taxon>Citrus</taxon>
    </lineage>
</organism>